<evidence type="ECO:0000313" key="13">
    <source>
        <dbReference type="Proteomes" id="UP001179952"/>
    </source>
</evidence>
<evidence type="ECO:0000313" key="12">
    <source>
        <dbReference type="EMBL" id="KAK1274996.1"/>
    </source>
</evidence>
<reference evidence="12" key="1">
    <citation type="journal article" date="2023" name="Nat. Commun.">
        <title>Diploid and tetraploid genomes of Acorus and the evolution of monocots.</title>
        <authorList>
            <person name="Ma L."/>
            <person name="Liu K.W."/>
            <person name="Li Z."/>
            <person name="Hsiao Y.Y."/>
            <person name="Qi Y."/>
            <person name="Fu T."/>
            <person name="Tang G.D."/>
            <person name="Zhang D."/>
            <person name="Sun W.H."/>
            <person name="Liu D.K."/>
            <person name="Li Y."/>
            <person name="Chen G.Z."/>
            <person name="Liu X.D."/>
            <person name="Liao X.Y."/>
            <person name="Jiang Y.T."/>
            <person name="Yu X."/>
            <person name="Hao Y."/>
            <person name="Huang J."/>
            <person name="Zhao X.W."/>
            <person name="Ke S."/>
            <person name="Chen Y.Y."/>
            <person name="Wu W.L."/>
            <person name="Hsu J.L."/>
            <person name="Lin Y.F."/>
            <person name="Huang M.D."/>
            <person name="Li C.Y."/>
            <person name="Huang L."/>
            <person name="Wang Z.W."/>
            <person name="Zhao X."/>
            <person name="Zhong W.Y."/>
            <person name="Peng D.H."/>
            <person name="Ahmad S."/>
            <person name="Lan S."/>
            <person name="Zhang J.S."/>
            <person name="Tsai W.C."/>
            <person name="Van de Peer Y."/>
            <person name="Liu Z.J."/>
        </authorList>
    </citation>
    <scope>NUCLEOTIDE SEQUENCE</scope>
    <source>
        <strain evidence="12">SCP</strain>
    </source>
</reference>
<dbReference type="FunFam" id="3.80.10.10:FF:000129">
    <property type="entry name" value="Leucine-rich repeat receptor-like kinase"/>
    <property type="match status" value="1"/>
</dbReference>
<keyword evidence="4 10" id="KW-0732">Signal</keyword>
<gene>
    <name evidence="12" type="ORF">QJS04_geneDACA001713</name>
</gene>
<proteinExistence type="predicted"/>
<protein>
    <recommendedName>
        <fullName evidence="11">Malectin-like domain-containing protein</fullName>
    </recommendedName>
</protein>
<dbReference type="Proteomes" id="UP001179952">
    <property type="component" value="Unassembled WGS sequence"/>
</dbReference>
<dbReference type="InterPro" id="IPR024788">
    <property type="entry name" value="Malectin-like_Carb-bd_dom"/>
</dbReference>
<comment type="caution">
    <text evidence="12">The sequence shown here is derived from an EMBL/GenBank/DDBJ whole genome shotgun (WGS) entry which is preliminary data.</text>
</comment>
<keyword evidence="5" id="KW-0677">Repeat</keyword>
<keyword evidence="2" id="KW-0433">Leucine-rich repeat</keyword>
<evidence type="ECO:0000256" key="5">
    <source>
        <dbReference type="ARBA" id="ARBA00022737"/>
    </source>
</evidence>
<evidence type="ECO:0000256" key="3">
    <source>
        <dbReference type="ARBA" id="ARBA00022692"/>
    </source>
</evidence>
<dbReference type="PANTHER" id="PTHR45631">
    <property type="entry name" value="OS07G0107800 PROTEIN-RELATED"/>
    <property type="match status" value="1"/>
</dbReference>
<reference evidence="12" key="2">
    <citation type="submission" date="2023-06" db="EMBL/GenBank/DDBJ databases">
        <authorList>
            <person name="Ma L."/>
            <person name="Liu K.-W."/>
            <person name="Li Z."/>
            <person name="Hsiao Y.-Y."/>
            <person name="Qi Y."/>
            <person name="Fu T."/>
            <person name="Tang G."/>
            <person name="Zhang D."/>
            <person name="Sun W.-H."/>
            <person name="Liu D.-K."/>
            <person name="Li Y."/>
            <person name="Chen G.-Z."/>
            <person name="Liu X.-D."/>
            <person name="Liao X.-Y."/>
            <person name="Jiang Y.-T."/>
            <person name="Yu X."/>
            <person name="Hao Y."/>
            <person name="Huang J."/>
            <person name="Zhao X.-W."/>
            <person name="Ke S."/>
            <person name="Chen Y.-Y."/>
            <person name="Wu W.-L."/>
            <person name="Hsu J.-L."/>
            <person name="Lin Y.-F."/>
            <person name="Huang M.-D."/>
            <person name="Li C.-Y."/>
            <person name="Huang L."/>
            <person name="Wang Z.-W."/>
            <person name="Zhao X."/>
            <person name="Zhong W.-Y."/>
            <person name="Peng D.-H."/>
            <person name="Ahmad S."/>
            <person name="Lan S."/>
            <person name="Zhang J.-S."/>
            <person name="Tsai W.-C."/>
            <person name="Van De Peer Y."/>
            <person name="Liu Z.-J."/>
        </authorList>
    </citation>
    <scope>NUCLEOTIDE SEQUENCE</scope>
    <source>
        <strain evidence="12">SCP</strain>
        <tissue evidence="12">Leaves</tissue>
    </source>
</reference>
<evidence type="ECO:0000256" key="6">
    <source>
        <dbReference type="ARBA" id="ARBA00022989"/>
    </source>
</evidence>
<evidence type="ECO:0000256" key="8">
    <source>
        <dbReference type="SAM" id="MobiDB-lite"/>
    </source>
</evidence>
<feature type="transmembrane region" description="Helical" evidence="9">
    <location>
        <begin position="516"/>
        <end position="539"/>
    </location>
</feature>
<keyword evidence="7 9" id="KW-0472">Membrane</keyword>
<keyword evidence="3 9" id="KW-0812">Transmembrane</keyword>
<organism evidence="12 13">
    <name type="scientific">Acorus gramineus</name>
    <name type="common">Dwarf sweet flag</name>
    <dbReference type="NCBI Taxonomy" id="55184"/>
    <lineage>
        <taxon>Eukaryota</taxon>
        <taxon>Viridiplantae</taxon>
        <taxon>Streptophyta</taxon>
        <taxon>Embryophyta</taxon>
        <taxon>Tracheophyta</taxon>
        <taxon>Spermatophyta</taxon>
        <taxon>Magnoliopsida</taxon>
        <taxon>Liliopsida</taxon>
        <taxon>Acoraceae</taxon>
        <taxon>Acorus</taxon>
    </lineage>
</organism>
<dbReference type="InterPro" id="IPR001611">
    <property type="entry name" value="Leu-rich_rpt"/>
</dbReference>
<dbReference type="SUPFAM" id="SSF52058">
    <property type="entry name" value="L domain-like"/>
    <property type="match status" value="1"/>
</dbReference>
<comment type="subcellular location">
    <subcellularLocation>
        <location evidence="1">Membrane</location>
        <topology evidence="1">Single-pass membrane protein</topology>
    </subcellularLocation>
</comment>
<feature type="compositionally biased region" description="Low complexity" evidence="8">
    <location>
        <begin position="491"/>
        <end position="505"/>
    </location>
</feature>
<evidence type="ECO:0000256" key="7">
    <source>
        <dbReference type="ARBA" id="ARBA00023136"/>
    </source>
</evidence>
<dbReference type="EMBL" id="JAUJYN010000003">
    <property type="protein sequence ID" value="KAK1274996.1"/>
    <property type="molecule type" value="Genomic_DNA"/>
</dbReference>
<feature type="domain" description="Malectin-like" evidence="11">
    <location>
        <begin position="31"/>
        <end position="345"/>
    </location>
</feature>
<dbReference type="InterPro" id="IPR032675">
    <property type="entry name" value="LRR_dom_sf"/>
</dbReference>
<evidence type="ECO:0000256" key="2">
    <source>
        <dbReference type="ARBA" id="ARBA00022614"/>
    </source>
</evidence>
<dbReference type="PANTHER" id="PTHR45631:SF44">
    <property type="entry name" value="CARBOHYDRATE-BINDING PROTEIN OF THE ER PROTEIN"/>
    <property type="match status" value="1"/>
</dbReference>
<keyword evidence="6 9" id="KW-1133">Transmembrane helix</keyword>
<feature type="region of interest" description="Disordered" evidence="8">
    <location>
        <begin position="487"/>
        <end position="508"/>
    </location>
</feature>
<sequence length="618" mass="67086">MATTTTTTRALLLLLTLLSVNLPSSSAIVLIDCGSSDTYLDEINLEWVGDTTYAMTGKTYTVDAPASLHRSLSTLRAFPDLRKNCYDISIPGGGQVHNNKVFRIYLFFEYLLKVFHTKYFEYLSLSASSDEAVQAEAVYVINGDATSVCVAQTQQGQVPFVSAIEVTSLDSDMYPGVSSDRALFTRNMMAYGAPSIVRYPDDPYDRIWTPATSLTGLTKLKNDASTITVDSTTDKPPEAVLQTAVSAGDASSPLTFTNIISSTTPTEIYINLYFTEMSELASTEKRSFKVFVDETAISDTIRPPYQSALEFNFTIKDATSANVVSLRPTSDSTLAPIISASELFRISDSLNKTTNSNDVDALVNLQRQIDVLGAWTGDPCLPASYNWEWVECSSDERPRVTSLDLSEGELSGILPDFSDLDALEKIDLHKNSFTGLIPDFLGNFPNLKELNLADNDFSGPIPSSLINNKKIKLDVSGNPNLCHSNKDCATSSSSSDSSGVSSDSVTDQKKKKKSNVGVIVGTVVPVFIVFWVVVGIIVYSQQKKRAALKAGGVTHGAPNFPMQERPLTVPSVQASPLPGDQVTVEITQQMGSELSDLMEQHARAEAEGNVNHDTHNAS</sequence>
<evidence type="ECO:0000256" key="1">
    <source>
        <dbReference type="ARBA" id="ARBA00004167"/>
    </source>
</evidence>
<name>A0AAV9BEY7_ACOGR</name>
<evidence type="ECO:0000256" key="9">
    <source>
        <dbReference type="SAM" id="Phobius"/>
    </source>
</evidence>
<dbReference type="Pfam" id="PF12819">
    <property type="entry name" value="Malectin_like"/>
    <property type="match status" value="1"/>
</dbReference>
<feature type="chain" id="PRO_5043888723" description="Malectin-like domain-containing protein" evidence="10">
    <location>
        <begin position="28"/>
        <end position="618"/>
    </location>
</feature>
<evidence type="ECO:0000256" key="10">
    <source>
        <dbReference type="SAM" id="SignalP"/>
    </source>
</evidence>
<feature type="signal peptide" evidence="10">
    <location>
        <begin position="1"/>
        <end position="27"/>
    </location>
</feature>
<dbReference type="GO" id="GO:0016020">
    <property type="term" value="C:membrane"/>
    <property type="evidence" value="ECO:0007669"/>
    <property type="project" value="UniProtKB-SubCell"/>
</dbReference>
<dbReference type="Pfam" id="PF13855">
    <property type="entry name" value="LRR_8"/>
    <property type="match status" value="1"/>
</dbReference>
<dbReference type="AlphaFoldDB" id="A0AAV9BEY7"/>
<accession>A0AAV9BEY7</accession>
<dbReference type="Gene3D" id="3.80.10.10">
    <property type="entry name" value="Ribonuclease Inhibitor"/>
    <property type="match status" value="1"/>
</dbReference>
<keyword evidence="13" id="KW-1185">Reference proteome</keyword>
<evidence type="ECO:0000256" key="4">
    <source>
        <dbReference type="ARBA" id="ARBA00022729"/>
    </source>
</evidence>
<evidence type="ECO:0000259" key="11">
    <source>
        <dbReference type="Pfam" id="PF12819"/>
    </source>
</evidence>